<dbReference type="Gene3D" id="3.30.200.20">
    <property type="entry name" value="Phosphorylase Kinase, domain 1"/>
    <property type="match status" value="1"/>
</dbReference>
<keyword evidence="5" id="KW-0067">ATP-binding</keyword>
<gene>
    <name evidence="8" type="ordered locus">Hoch_2668</name>
</gene>
<evidence type="ECO:0000256" key="6">
    <source>
        <dbReference type="SAM" id="MobiDB-lite"/>
    </source>
</evidence>
<name>D0LM21_HALO1</name>
<dbReference type="InterPro" id="IPR011009">
    <property type="entry name" value="Kinase-like_dom_sf"/>
</dbReference>
<dbReference type="InterPro" id="IPR000719">
    <property type="entry name" value="Prot_kinase_dom"/>
</dbReference>
<dbReference type="PROSITE" id="PS00109">
    <property type="entry name" value="PROTEIN_KINASE_TYR"/>
    <property type="match status" value="1"/>
</dbReference>
<dbReference type="AlphaFoldDB" id="D0LM21"/>
<dbReference type="KEGG" id="hoh:Hoch_2668"/>
<dbReference type="InterPro" id="IPR008266">
    <property type="entry name" value="Tyr_kinase_AS"/>
</dbReference>
<proteinExistence type="predicted"/>
<evidence type="ECO:0000256" key="1">
    <source>
        <dbReference type="ARBA" id="ARBA00012513"/>
    </source>
</evidence>
<reference evidence="8 9" key="1">
    <citation type="journal article" date="2010" name="Stand. Genomic Sci.">
        <title>Complete genome sequence of Haliangium ochraceum type strain (SMP-2).</title>
        <authorList>
            <consortium name="US DOE Joint Genome Institute (JGI-PGF)"/>
            <person name="Ivanova N."/>
            <person name="Daum C."/>
            <person name="Lang E."/>
            <person name="Abt B."/>
            <person name="Kopitz M."/>
            <person name="Saunders E."/>
            <person name="Lapidus A."/>
            <person name="Lucas S."/>
            <person name="Glavina Del Rio T."/>
            <person name="Nolan M."/>
            <person name="Tice H."/>
            <person name="Copeland A."/>
            <person name="Cheng J.F."/>
            <person name="Chen F."/>
            <person name="Bruce D."/>
            <person name="Goodwin L."/>
            <person name="Pitluck S."/>
            <person name="Mavromatis K."/>
            <person name="Pati A."/>
            <person name="Mikhailova N."/>
            <person name="Chen A."/>
            <person name="Palaniappan K."/>
            <person name="Land M."/>
            <person name="Hauser L."/>
            <person name="Chang Y.J."/>
            <person name="Jeffries C.D."/>
            <person name="Detter J.C."/>
            <person name="Brettin T."/>
            <person name="Rohde M."/>
            <person name="Goker M."/>
            <person name="Bristow J."/>
            <person name="Markowitz V."/>
            <person name="Eisen J.A."/>
            <person name="Hugenholtz P."/>
            <person name="Kyrpides N.C."/>
            <person name="Klenk H.P."/>
        </authorList>
    </citation>
    <scope>NUCLEOTIDE SEQUENCE [LARGE SCALE GENOMIC DNA]</scope>
    <source>
        <strain evidence="9">DSM 14365 / CIP 107738 / JCM 11303 / AJ 13395 / SMP-2</strain>
    </source>
</reference>
<evidence type="ECO:0000256" key="5">
    <source>
        <dbReference type="ARBA" id="ARBA00022840"/>
    </source>
</evidence>
<dbReference type="InterPro" id="IPR025497">
    <property type="entry name" value="PatA-like_N"/>
</dbReference>
<sequence>MSSAVESFPSQFGDYAMLSRLAVGGMAELFLVRNPREDSDEPFAVIKRLLPHLADQSEYIDMFLDEARFTGQLDHPGVAKIYDFGQCEGRYYIAMEFVDGLDVLTMLRECALLGRRLSPELAVYVAQQSLDALEHVHTRTDADGRPLQMIHRDVSPSNLLVSQTGAVKLVDFGIARATQRRHRTRAGLLKGKIGYMSPEQVSRLDVDSRSDLFSAAVVLAEMLMGRRLFVAPNELDALLMVRYARIERLDRFGQHIDPELDGILRRALSADPDTRYLSAAEFRDALSAWLLDHRRAQRAAESAPSPSRGREGETLPEALCTLAGSVGALVRKLYPRVWRRNQEALAAGAQEQMGAGPAPEISVVPAEADASTAEADANAAVAASVGASARADIDAGAESTARSAAPASAPADARPAFTEARTVAEPPPRFSMYNLRASADDVEIDDDFGRSDERDSTEELSFEDIELAEELHTGQHTSANAGPGTDQHADPGTGQHAGPPVADSADGRAASPESNAPVEPASSTRETIRGLPLALLMESMAAPPRERSPRKAADDDEFDTERQSSPALASPALASPALASPALGAGVPLPGVGDALEPNRFAQVDEFASRGTLSEDSPLSVLSTLARRRASGEFAVRVGEIQKTIYLREGSVCHVRSNLFSEHFGEHLVRQGCVSPGELSMALALVSQYEDSLHEALLQLQLVDEDELLAQRIELVRNQVIDVCSWKRGGFEWSPQPTQQRRADEHWPADATPGVSVPLTHILSVGALAVPDDIVHAWLARQGELGRRRPRVLDDAGANGLALGPWADDLCAHLDGQTSLDTLRAQFAASGREGLMWRVLHLLAQARLVDLPR</sequence>
<dbReference type="Gene3D" id="1.10.510.10">
    <property type="entry name" value="Transferase(Phosphotransferase) domain 1"/>
    <property type="match status" value="1"/>
</dbReference>
<dbReference type="Pfam" id="PF00069">
    <property type="entry name" value="Pkinase"/>
    <property type="match status" value="1"/>
</dbReference>
<dbReference type="HOGENOM" id="CLU_365935_0_0_7"/>
<feature type="compositionally biased region" description="Basic and acidic residues" evidence="6">
    <location>
        <begin position="544"/>
        <end position="553"/>
    </location>
</feature>
<dbReference type="RefSeq" id="WP_012827807.1">
    <property type="nucleotide sequence ID" value="NC_013440.1"/>
</dbReference>
<dbReference type="PROSITE" id="PS50011">
    <property type="entry name" value="PROTEIN_KINASE_DOM"/>
    <property type="match status" value="1"/>
</dbReference>
<dbReference type="GO" id="GO:0005524">
    <property type="term" value="F:ATP binding"/>
    <property type="evidence" value="ECO:0007669"/>
    <property type="project" value="UniProtKB-KW"/>
</dbReference>
<feature type="region of interest" description="Disordered" evidence="6">
    <location>
        <begin position="539"/>
        <end position="572"/>
    </location>
</feature>
<feature type="region of interest" description="Disordered" evidence="6">
    <location>
        <begin position="475"/>
        <end position="526"/>
    </location>
</feature>
<keyword evidence="4 8" id="KW-0418">Kinase</keyword>
<evidence type="ECO:0000313" key="9">
    <source>
        <dbReference type="Proteomes" id="UP000001880"/>
    </source>
</evidence>
<protein>
    <recommendedName>
        <fullName evidence="1">non-specific serine/threonine protein kinase</fullName>
        <ecNumber evidence="1">2.7.11.1</ecNumber>
    </recommendedName>
</protein>
<dbReference type="SUPFAM" id="SSF56112">
    <property type="entry name" value="Protein kinase-like (PK-like)"/>
    <property type="match status" value="1"/>
</dbReference>
<dbReference type="Pfam" id="PF14332">
    <property type="entry name" value="DUF4388"/>
    <property type="match status" value="1"/>
</dbReference>
<feature type="region of interest" description="Disordered" evidence="6">
    <location>
        <begin position="399"/>
        <end position="436"/>
    </location>
</feature>
<dbReference type="GO" id="GO:0004674">
    <property type="term" value="F:protein serine/threonine kinase activity"/>
    <property type="evidence" value="ECO:0007669"/>
    <property type="project" value="UniProtKB-KW"/>
</dbReference>
<dbReference type="SUPFAM" id="SSF160246">
    <property type="entry name" value="EspE N-terminal domain-like"/>
    <property type="match status" value="1"/>
</dbReference>
<dbReference type="EC" id="2.7.11.1" evidence="1"/>
<evidence type="ECO:0000259" key="7">
    <source>
        <dbReference type="PROSITE" id="PS50011"/>
    </source>
</evidence>
<evidence type="ECO:0000256" key="4">
    <source>
        <dbReference type="ARBA" id="ARBA00022777"/>
    </source>
</evidence>
<keyword evidence="8" id="KW-0723">Serine/threonine-protein kinase</keyword>
<evidence type="ECO:0000256" key="2">
    <source>
        <dbReference type="ARBA" id="ARBA00022679"/>
    </source>
</evidence>
<dbReference type="PANTHER" id="PTHR43671">
    <property type="entry name" value="SERINE/THREONINE-PROTEIN KINASE NEK"/>
    <property type="match status" value="1"/>
</dbReference>
<keyword evidence="2" id="KW-0808">Transferase</keyword>
<dbReference type="STRING" id="502025.Hoch_2668"/>
<feature type="compositionally biased region" description="Low complexity" evidence="6">
    <location>
        <begin position="399"/>
        <end position="416"/>
    </location>
</feature>
<dbReference type="CDD" id="cd14014">
    <property type="entry name" value="STKc_PknB_like"/>
    <property type="match status" value="1"/>
</dbReference>
<dbReference type="eggNOG" id="COG0515">
    <property type="taxonomic scope" value="Bacteria"/>
</dbReference>
<evidence type="ECO:0000313" key="8">
    <source>
        <dbReference type="EMBL" id="ACY15199.1"/>
    </source>
</evidence>
<dbReference type="InterPro" id="IPR037257">
    <property type="entry name" value="T2SS_E_N_sf"/>
</dbReference>
<feature type="domain" description="Protein kinase" evidence="7">
    <location>
        <begin position="15"/>
        <end position="290"/>
    </location>
</feature>
<evidence type="ECO:0000256" key="3">
    <source>
        <dbReference type="ARBA" id="ARBA00022741"/>
    </source>
</evidence>
<dbReference type="EMBL" id="CP001804">
    <property type="protein sequence ID" value="ACY15199.1"/>
    <property type="molecule type" value="Genomic_DNA"/>
</dbReference>
<accession>D0LM21</accession>
<dbReference type="Proteomes" id="UP000001880">
    <property type="component" value="Chromosome"/>
</dbReference>
<dbReference type="InterPro" id="IPR050660">
    <property type="entry name" value="NEK_Ser/Thr_kinase"/>
</dbReference>
<organism evidence="8 9">
    <name type="scientific">Haliangium ochraceum (strain DSM 14365 / JCM 11303 / SMP-2)</name>
    <dbReference type="NCBI Taxonomy" id="502025"/>
    <lineage>
        <taxon>Bacteria</taxon>
        <taxon>Pseudomonadati</taxon>
        <taxon>Myxococcota</taxon>
        <taxon>Polyangia</taxon>
        <taxon>Haliangiales</taxon>
        <taxon>Kofleriaceae</taxon>
        <taxon>Haliangium</taxon>
    </lineage>
</organism>
<keyword evidence="9" id="KW-1185">Reference proteome</keyword>
<dbReference type="eggNOG" id="COG3170">
    <property type="taxonomic scope" value="Bacteria"/>
</dbReference>
<dbReference type="OrthoDB" id="5480138at2"/>
<dbReference type="PANTHER" id="PTHR43671:SF13">
    <property type="entry name" value="SERINE_THREONINE-PROTEIN KINASE NEK2"/>
    <property type="match status" value="1"/>
</dbReference>
<keyword evidence="3" id="KW-0547">Nucleotide-binding</keyword>